<sequence>MNNPMQENDENIALIWFDPVTNSPDNLEEIKKRLQAMNNLIRFPTNIDECINSVGSFNKEKIFLILSNDNAFKLLPKISNPSKLKLYSVFIFPTNRDKCKRLRCDYPMIVDIFDNHNDLIKSIAQHIKGVNRQMETIAFYDQYQRGSRALFERSAGFLWFQLFKYVIQQLPHDAKAKEDMLKVCREYYHNNSRILRDIDNFNTNYHEDDCIRWYTKEGFIYKIINKALRREDIDQLYLFRYYISDLSKQLAKEYEKIKTGKDEKLHLYRGTAMHMDEIQDIRANCGKLIANNGYLSSSRNRHTALTFARAPPGLSNMFAVLFHIECDLKSHNDSVIVADVSQLSEFPTEDEYVFDADSIFCVENVSEIKEGVEDLIVVQMRTTKEGREKAKAYIEDCRKEMQYESPTIMVGVLLKRLGQADKSLRYFERLLKEPGAESISHIYNRMGVALRDKCEYDRALDYFEKAYTSISEFHPPEKVYTALILHNKGQIYCKKRKNQKAFPFYLEAKKILEEEISVPNRYIAEVCRSIGRYYFYEKEYTLALKYYFEALQVRENCLSPDSVVLAFSYEDIAYIYSYQRLYDDALCYHQKALELRQQFLPPIHRNTAWSLYQIGQMYYNIFKVDEALNHGLLALDMIYKCPAHTDQRRTIDSILQHIELTCKIEPRQAIGNISLMLKTHVNIDPAIYFHMVDILIHISQTYQSMNRFEKADDFYKEALKIQLDKQLIDELYLAREFYCLANRYKAARNIEYALECYKKVMSINDRYYPIHHPLCVQTRRNIHQIERQRLQKLYYNIY</sequence>
<evidence type="ECO:0000313" key="7">
    <source>
        <dbReference type="Proteomes" id="UP000663828"/>
    </source>
</evidence>
<comment type="caution">
    <text evidence="6">The sequence shown here is derived from an EMBL/GenBank/DDBJ whole genome shotgun (WGS) entry which is preliminary data.</text>
</comment>
<accession>A0A815SAS8</accession>
<evidence type="ECO:0000313" key="5">
    <source>
        <dbReference type="EMBL" id="CAF1158459.1"/>
    </source>
</evidence>
<dbReference type="AlphaFoldDB" id="A0A815SAS8"/>
<feature type="repeat" description="TPR" evidence="3">
    <location>
        <begin position="692"/>
        <end position="725"/>
    </location>
</feature>
<dbReference type="GO" id="GO:0005576">
    <property type="term" value="C:extracellular region"/>
    <property type="evidence" value="ECO:0007669"/>
    <property type="project" value="InterPro"/>
</dbReference>
<dbReference type="Proteomes" id="UP000663852">
    <property type="component" value="Unassembled WGS sequence"/>
</dbReference>
<organism evidence="6 8">
    <name type="scientific">Adineta ricciae</name>
    <name type="common">Rotifer</name>
    <dbReference type="NCBI Taxonomy" id="249248"/>
    <lineage>
        <taxon>Eukaryota</taxon>
        <taxon>Metazoa</taxon>
        <taxon>Spiralia</taxon>
        <taxon>Gnathifera</taxon>
        <taxon>Rotifera</taxon>
        <taxon>Eurotatoria</taxon>
        <taxon>Bdelloidea</taxon>
        <taxon>Adinetida</taxon>
        <taxon>Adinetidae</taxon>
        <taxon>Adineta</taxon>
    </lineage>
</organism>
<dbReference type="SUPFAM" id="SSF48452">
    <property type="entry name" value="TPR-like"/>
    <property type="match status" value="2"/>
</dbReference>
<dbReference type="SMART" id="SM00028">
    <property type="entry name" value="TPR"/>
    <property type="match status" value="7"/>
</dbReference>
<dbReference type="SUPFAM" id="SSF56399">
    <property type="entry name" value="ADP-ribosylation"/>
    <property type="match status" value="1"/>
</dbReference>
<dbReference type="Pfam" id="PF13181">
    <property type="entry name" value="TPR_8"/>
    <property type="match status" value="1"/>
</dbReference>
<evidence type="ECO:0000313" key="6">
    <source>
        <dbReference type="EMBL" id="CAF1489502.1"/>
    </source>
</evidence>
<name>A0A815SAS8_ADIRI</name>
<dbReference type="PROSITE" id="PS50005">
    <property type="entry name" value="TPR"/>
    <property type="match status" value="3"/>
</dbReference>
<feature type="domain" description="ADP ribosyltransferase" evidence="4">
    <location>
        <begin position="204"/>
        <end position="378"/>
    </location>
</feature>
<keyword evidence="7" id="KW-1185">Reference proteome</keyword>
<dbReference type="EMBL" id="CAJNOR010001529">
    <property type="protein sequence ID" value="CAF1158459.1"/>
    <property type="molecule type" value="Genomic_DNA"/>
</dbReference>
<dbReference type="InterPro" id="IPR003540">
    <property type="entry name" value="ADP-ribosyltransferase"/>
</dbReference>
<evidence type="ECO:0000256" key="1">
    <source>
        <dbReference type="ARBA" id="ARBA00022737"/>
    </source>
</evidence>
<dbReference type="Proteomes" id="UP000663828">
    <property type="component" value="Unassembled WGS sequence"/>
</dbReference>
<dbReference type="Pfam" id="PF03496">
    <property type="entry name" value="ADPrib_exo_Tox"/>
    <property type="match status" value="1"/>
</dbReference>
<proteinExistence type="predicted"/>
<dbReference type="InterPro" id="IPR019734">
    <property type="entry name" value="TPR_rpt"/>
</dbReference>
<evidence type="ECO:0000313" key="8">
    <source>
        <dbReference type="Proteomes" id="UP000663852"/>
    </source>
</evidence>
<gene>
    <name evidence="6" type="ORF">EDS130_LOCUS41935</name>
    <name evidence="5" type="ORF">XAT740_LOCUS21348</name>
</gene>
<feature type="repeat" description="TPR" evidence="3">
    <location>
        <begin position="524"/>
        <end position="557"/>
    </location>
</feature>
<dbReference type="Pfam" id="PF13424">
    <property type="entry name" value="TPR_12"/>
    <property type="match status" value="2"/>
</dbReference>
<dbReference type="EMBL" id="CAJNOJ010000580">
    <property type="protein sequence ID" value="CAF1489502.1"/>
    <property type="molecule type" value="Genomic_DNA"/>
</dbReference>
<dbReference type="PROSITE" id="PS51996">
    <property type="entry name" value="TR_MART"/>
    <property type="match status" value="1"/>
</dbReference>
<evidence type="ECO:0000259" key="4">
    <source>
        <dbReference type="Pfam" id="PF03496"/>
    </source>
</evidence>
<dbReference type="Gene3D" id="3.90.176.10">
    <property type="entry name" value="Toxin ADP-ribosyltransferase, Chain A, domain 1"/>
    <property type="match status" value="1"/>
</dbReference>
<reference evidence="6" key="1">
    <citation type="submission" date="2021-02" db="EMBL/GenBank/DDBJ databases">
        <authorList>
            <person name="Nowell W R."/>
        </authorList>
    </citation>
    <scope>NUCLEOTIDE SEQUENCE</scope>
</reference>
<dbReference type="PANTHER" id="PTHR45641">
    <property type="entry name" value="TETRATRICOPEPTIDE REPEAT PROTEIN (AFU_ORTHOLOGUE AFUA_6G03870)"/>
    <property type="match status" value="1"/>
</dbReference>
<keyword evidence="2 3" id="KW-0802">TPR repeat</keyword>
<dbReference type="Gene3D" id="1.25.40.10">
    <property type="entry name" value="Tetratricopeptide repeat domain"/>
    <property type="match status" value="3"/>
</dbReference>
<dbReference type="OrthoDB" id="1305878at2759"/>
<evidence type="ECO:0000256" key="3">
    <source>
        <dbReference type="PROSITE-ProRule" id="PRU00339"/>
    </source>
</evidence>
<evidence type="ECO:0000256" key="2">
    <source>
        <dbReference type="ARBA" id="ARBA00022803"/>
    </source>
</evidence>
<dbReference type="PANTHER" id="PTHR45641:SF19">
    <property type="entry name" value="NEPHROCYSTIN-3"/>
    <property type="match status" value="1"/>
</dbReference>
<feature type="repeat" description="TPR" evidence="3">
    <location>
        <begin position="440"/>
        <end position="473"/>
    </location>
</feature>
<dbReference type="InterPro" id="IPR011990">
    <property type="entry name" value="TPR-like_helical_dom_sf"/>
</dbReference>
<protein>
    <recommendedName>
        <fullName evidence="4">ADP ribosyltransferase domain-containing protein</fullName>
    </recommendedName>
</protein>
<keyword evidence="1" id="KW-0677">Repeat</keyword>